<feature type="transmembrane region" description="Helical" evidence="3">
    <location>
        <begin position="201"/>
        <end position="227"/>
    </location>
</feature>
<feature type="transmembrane region" description="Helical" evidence="3">
    <location>
        <begin position="85"/>
        <end position="106"/>
    </location>
</feature>
<keyword evidence="6" id="KW-1185">Reference proteome</keyword>
<name>A0A517ZNJ4_9PLAN</name>
<feature type="transmembrane region" description="Helical" evidence="3">
    <location>
        <begin position="35"/>
        <end position="58"/>
    </location>
</feature>
<evidence type="ECO:0000256" key="2">
    <source>
        <dbReference type="SAM" id="MobiDB-lite"/>
    </source>
</evidence>
<feature type="transmembrane region" description="Helical" evidence="3">
    <location>
        <begin position="145"/>
        <end position="165"/>
    </location>
</feature>
<feature type="compositionally biased region" description="Acidic residues" evidence="2">
    <location>
        <begin position="352"/>
        <end position="394"/>
    </location>
</feature>
<comment type="similarity">
    <text evidence="1">Belongs to the peptidase A24 family.</text>
</comment>
<dbReference type="PANTHER" id="PTHR30487">
    <property type="entry name" value="TYPE 4 PREPILIN-LIKE PROTEINS LEADER PEPTIDE-PROCESSING ENZYME"/>
    <property type="match status" value="1"/>
</dbReference>
<accession>A0A517ZNJ4</accession>
<organism evidence="5 6">
    <name type="scientific">Symmachiella dynata</name>
    <dbReference type="NCBI Taxonomy" id="2527995"/>
    <lineage>
        <taxon>Bacteria</taxon>
        <taxon>Pseudomonadati</taxon>
        <taxon>Planctomycetota</taxon>
        <taxon>Planctomycetia</taxon>
        <taxon>Planctomycetales</taxon>
        <taxon>Planctomycetaceae</taxon>
        <taxon>Symmachiella</taxon>
    </lineage>
</organism>
<dbReference type="AlphaFoldDB" id="A0A517ZNJ4"/>
<dbReference type="GO" id="GO:0006465">
    <property type="term" value="P:signal peptide processing"/>
    <property type="evidence" value="ECO:0007669"/>
    <property type="project" value="TreeGrafter"/>
</dbReference>
<dbReference type="Pfam" id="PF01478">
    <property type="entry name" value="Peptidase_A24"/>
    <property type="match status" value="1"/>
</dbReference>
<evidence type="ECO:0000259" key="4">
    <source>
        <dbReference type="Pfam" id="PF01478"/>
    </source>
</evidence>
<feature type="transmembrane region" description="Helical" evidence="3">
    <location>
        <begin position="171"/>
        <end position="189"/>
    </location>
</feature>
<dbReference type="KEGG" id="sdyn:Mal52_25310"/>
<keyword evidence="3" id="KW-1133">Transmembrane helix</keyword>
<dbReference type="InterPro" id="IPR000045">
    <property type="entry name" value="Prepilin_IV_endopep_pep"/>
</dbReference>
<gene>
    <name evidence="5" type="primary">pppA_3</name>
    <name evidence="5" type="ORF">Mal52_25310</name>
</gene>
<keyword evidence="3" id="KW-0812">Transmembrane</keyword>
<feature type="transmembrane region" description="Helical" evidence="3">
    <location>
        <begin position="118"/>
        <end position="138"/>
    </location>
</feature>
<feature type="region of interest" description="Disordered" evidence="2">
    <location>
        <begin position="343"/>
        <end position="394"/>
    </location>
</feature>
<evidence type="ECO:0000313" key="5">
    <source>
        <dbReference type="EMBL" id="QDU44053.1"/>
    </source>
</evidence>
<feature type="transmembrane region" description="Helical" evidence="3">
    <location>
        <begin position="305"/>
        <end position="330"/>
    </location>
</feature>
<evidence type="ECO:0000256" key="1">
    <source>
        <dbReference type="ARBA" id="ARBA00005801"/>
    </source>
</evidence>
<dbReference type="PANTHER" id="PTHR30487:SF0">
    <property type="entry name" value="PREPILIN LEADER PEPTIDASE_N-METHYLTRANSFERASE-RELATED"/>
    <property type="match status" value="1"/>
</dbReference>
<dbReference type="GO" id="GO:0005886">
    <property type="term" value="C:plasma membrane"/>
    <property type="evidence" value="ECO:0007669"/>
    <property type="project" value="TreeGrafter"/>
</dbReference>
<dbReference type="EMBL" id="CP036276">
    <property type="protein sequence ID" value="QDU44053.1"/>
    <property type="molecule type" value="Genomic_DNA"/>
</dbReference>
<dbReference type="Proteomes" id="UP000319383">
    <property type="component" value="Chromosome"/>
</dbReference>
<feature type="domain" description="Prepilin type IV endopeptidase peptidase" evidence="4">
    <location>
        <begin position="128"/>
        <end position="268"/>
    </location>
</feature>
<sequence>MPGLSFFQALMTEFFAANDSLRDPWLLTFFTYTPLWIRLVVTFAFGVVVGRGVVFWLLRMRLPEGIWTSAGLSEPLNGVRARATLAVELAMGALFAGLVYFVIILHCQETPEEGSAFYIHWRLLFQFALITFLMAATVVDLEQYLIPDAITATGAIVGIGMATAVGNVQLIPLWVDWNLAVPGLAGPYIPVWIQTYSHLHGLAWSLTGLVAGAGITWIVRAVASWLLGQEALGFGDVTLMGMIGSFMGWQAIVFVFALGPLCGLVVGLTVRILTGRTYVPYGPYLSISAVIVLYSWKWLWTPSRYIFGDAITLGILAATALVAMIVLLGLSRLYRLIPVERTHGEPPQESESQLDQEPLDNEESLDAAEPLVDEEPRGDEDAQEDEEPLLDDLQ</sequence>
<feature type="transmembrane region" description="Helical" evidence="3">
    <location>
        <begin position="247"/>
        <end position="269"/>
    </location>
</feature>
<reference evidence="5 6" key="1">
    <citation type="submission" date="2019-02" db="EMBL/GenBank/DDBJ databases">
        <title>Deep-cultivation of Planctomycetes and their phenomic and genomic characterization uncovers novel biology.</title>
        <authorList>
            <person name="Wiegand S."/>
            <person name="Jogler M."/>
            <person name="Boedeker C."/>
            <person name="Pinto D."/>
            <person name="Vollmers J."/>
            <person name="Rivas-Marin E."/>
            <person name="Kohn T."/>
            <person name="Peeters S.H."/>
            <person name="Heuer A."/>
            <person name="Rast P."/>
            <person name="Oberbeckmann S."/>
            <person name="Bunk B."/>
            <person name="Jeske O."/>
            <person name="Meyerdierks A."/>
            <person name="Storesund J.E."/>
            <person name="Kallscheuer N."/>
            <person name="Luecker S."/>
            <person name="Lage O.M."/>
            <person name="Pohl T."/>
            <person name="Merkel B.J."/>
            <person name="Hornburger P."/>
            <person name="Mueller R.-W."/>
            <person name="Bruemmer F."/>
            <person name="Labrenz M."/>
            <person name="Spormann A.M."/>
            <person name="Op den Camp H."/>
            <person name="Overmann J."/>
            <person name="Amann R."/>
            <person name="Jetten M.S.M."/>
            <person name="Mascher T."/>
            <person name="Medema M.H."/>
            <person name="Devos D.P."/>
            <person name="Kaster A.-K."/>
            <person name="Ovreas L."/>
            <person name="Rohde M."/>
            <person name="Galperin M.Y."/>
            <person name="Jogler C."/>
        </authorList>
    </citation>
    <scope>NUCLEOTIDE SEQUENCE [LARGE SCALE GENOMIC DNA]</scope>
    <source>
        <strain evidence="5 6">Mal52</strain>
    </source>
</reference>
<dbReference type="InterPro" id="IPR050882">
    <property type="entry name" value="Prepilin_peptidase/N-MTase"/>
</dbReference>
<evidence type="ECO:0000313" key="6">
    <source>
        <dbReference type="Proteomes" id="UP000319383"/>
    </source>
</evidence>
<feature type="transmembrane region" description="Helical" evidence="3">
    <location>
        <begin position="281"/>
        <end position="299"/>
    </location>
</feature>
<evidence type="ECO:0000256" key="3">
    <source>
        <dbReference type="SAM" id="Phobius"/>
    </source>
</evidence>
<dbReference type="GO" id="GO:0004190">
    <property type="term" value="F:aspartic-type endopeptidase activity"/>
    <property type="evidence" value="ECO:0007669"/>
    <property type="project" value="InterPro"/>
</dbReference>
<proteinExistence type="inferred from homology"/>
<keyword evidence="3" id="KW-0472">Membrane</keyword>
<dbReference type="Gene3D" id="1.20.120.1220">
    <property type="match status" value="1"/>
</dbReference>
<protein>
    <submittedName>
        <fullName evidence="5">Leader peptidase PppA</fullName>
    </submittedName>
</protein>